<evidence type="ECO:0000256" key="7">
    <source>
        <dbReference type="ARBA" id="ARBA00023136"/>
    </source>
</evidence>
<feature type="transmembrane region" description="Helical" evidence="8">
    <location>
        <begin position="12"/>
        <end position="32"/>
    </location>
</feature>
<evidence type="ECO:0000256" key="1">
    <source>
        <dbReference type="ARBA" id="ARBA00004651"/>
    </source>
</evidence>
<feature type="transmembrane region" description="Helical" evidence="8">
    <location>
        <begin position="315"/>
        <end position="335"/>
    </location>
</feature>
<feature type="transmembrane region" description="Helical" evidence="8">
    <location>
        <begin position="386"/>
        <end position="406"/>
    </location>
</feature>
<evidence type="ECO:0000313" key="10">
    <source>
        <dbReference type="RefSeq" id="XP_028145221.1"/>
    </source>
</evidence>
<keyword evidence="3" id="KW-1003">Cell membrane</keyword>
<protein>
    <submittedName>
        <fullName evidence="10">Facilitated trehalose transporter Tret1-like</fullName>
    </submittedName>
</protein>
<keyword evidence="4" id="KW-0762">Sugar transport</keyword>
<dbReference type="RefSeq" id="XP_028145221.1">
    <property type="nucleotide sequence ID" value="XM_028289420.1"/>
</dbReference>
<organism evidence="10">
    <name type="scientific">Diabrotica virgifera virgifera</name>
    <name type="common">western corn rootworm</name>
    <dbReference type="NCBI Taxonomy" id="50390"/>
    <lineage>
        <taxon>Eukaryota</taxon>
        <taxon>Metazoa</taxon>
        <taxon>Ecdysozoa</taxon>
        <taxon>Arthropoda</taxon>
        <taxon>Hexapoda</taxon>
        <taxon>Insecta</taxon>
        <taxon>Pterygota</taxon>
        <taxon>Neoptera</taxon>
        <taxon>Endopterygota</taxon>
        <taxon>Coleoptera</taxon>
        <taxon>Polyphaga</taxon>
        <taxon>Cucujiformia</taxon>
        <taxon>Chrysomeloidea</taxon>
        <taxon>Chrysomelidae</taxon>
        <taxon>Galerucinae</taxon>
        <taxon>Diabroticina</taxon>
        <taxon>Diabroticites</taxon>
        <taxon>Diabrotica</taxon>
    </lineage>
</organism>
<evidence type="ECO:0000256" key="4">
    <source>
        <dbReference type="ARBA" id="ARBA00022597"/>
    </source>
</evidence>
<dbReference type="InterPro" id="IPR005829">
    <property type="entry name" value="Sugar_transporter_CS"/>
</dbReference>
<dbReference type="GO" id="GO:0005886">
    <property type="term" value="C:plasma membrane"/>
    <property type="evidence" value="ECO:0007669"/>
    <property type="project" value="UniProtKB-SubCell"/>
</dbReference>
<keyword evidence="7 8" id="KW-0472">Membrane</keyword>
<feature type="transmembrane region" description="Helical" evidence="8">
    <location>
        <begin position="412"/>
        <end position="435"/>
    </location>
</feature>
<evidence type="ECO:0000256" key="8">
    <source>
        <dbReference type="SAM" id="Phobius"/>
    </source>
</evidence>
<proteinExistence type="predicted"/>
<keyword evidence="2" id="KW-0813">Transport</keyword>
<evidence type="ECO:0000256" key="6">
    <source>
        <dbReference type="ARBA" id="ARBA00022989"/>
    </source>
</evidence>
<keyword evidence="6 8" id="KW-1133">Transmembrane helix</keyword>
<sequence length="458" mass="51166">MRAVYCKNLFQYLSAFSGSFNLISYGAVTAWTSPFLSYLTSESSTIPVTDEQGSWIAICSAMGCPFGAILGSYLGDAVGRKKSVLMAAPIAFFGNIWLAFANDVWMLFAIRFIIGVADGFSFTVFPVYIGEISSPEIRGFLSSLPTLMFLFGILFINIIGSIWSIFTCAIIASIIPLLHFITFIFMPESPYWYVKVKRYDDAEKSLQIFRGEKDVQKQLLIIKETIRDEEERGKPKVTDLITIPSNRRATIITFLIVLQNKATAKSPLLFFTKTIFEKTGSDISPTVSTISYSAVEMLIAALTCYFILDRFGKRILCIISVSGCIVSLLAIGIYFQLDDTANELLAYLNWLPLTALICFNIFYNVGISFAPFCFACELFPTGVRAYALTMTELSMSICTVISGKAFHWLQSYYGSFAIPFFTFSALCLLVFIFVIKLTPETKGKSLEEIQLFLKAKTK</sequence>
<dbReference type="AlphaFoldDB" id="A0A6P7G7X0"/>
<gene>
    <name evidence="10" type="primary">LOC114338805</name>
</gene>
<dbReference type="PROSITE" id="PS50850">
    <property type="entry name" value="MFS"/>
    <property type="match status" value="1"/>
</dbReference>
<dbReference type="InterPro" id="IPR050549">
    <property type="entry name" value="MFS_Trehalose_Transporter"/>
</dbReference>
<feature type="transmembrane region" description="Helical" evidence="8">
    <location>
        <begin position="140"/>
        <end position="156"/>
    </location>
</feature>
<feature type="transmembrane region" description="Helical" evidence="8">
    <location>
        <begin position="347"/>
        <end position="374"/>
    </location>
</feature>
<evidence type="ECO:0000259" key="9">
    <source>
        <dbReference type="PROSITE" id="PS50850"/>
    </source>
</evidence>
<dbReference type="InterPro" id="IPR020846">
    <property type="entry name" value="MFS_dom"/>
</dbReference>
<feature type="transmembrane region" description="Helical" evidence="8">
    <location>
        <begin position="290"/>
        <end position="308"/>
    </location>
</feature>
<feature type="transmembrane region" description="Helical" evidence="8">
    <location>
        <begin position="162"/>
        <end position="185"/>
    </location>
</feature>
<accession>A0A6P7G7X0</accession>
<dbReference type="GO" id="GO:0022857">
    <property type="term" value="F:transmembrane transporter activity"/>
    <property type="evidence" value="ECO:0007669"/>
    <property type="project" value="InterPro"/>
</dbReference>
<dbReference type="InterPro" id="IPR005828">
    <property type="entry name" value="MFS_sugar_transport-like"/>
</dbReference>
<evidence type="ECO:0000256" key="5">
    <source>
        <dbReference type="ARBA" id="ARBA00022692"/>
    </source>
</evidence>
<dbReference type="InParanoid" id="A0A6P7G7X0"/>
<feature type="transmembrane region" description="Helical" evidence="8">
    <location>
        <begin position="83"/>
        <end position="100"/>
    </location>
</feature>
<feature type="domain" description="Major facilitator superfamily (MFS) profile" evidence="9">
    <location>
        <begin position="10"/>
        <end position="442"/>
    </location>
</feature>
<dbReference type="PROSITE" id="PS00217">
    <property type="entry name" value="SUGAR_TRANSPORT_2"/>
    <property type="match status" value="1"/>
</dbReference>
<comment type="subcellular location">
    <subcellularLocation>
        <location evidence="1">Cell membrane</location>
        <topology evidence="1">Multi-pass membrane protein</topology>
    </subcellularLocation>
</comment>
<keyword evidence="5 8" id="KW-0812">Transmembrane</keyword>
<dbReference type="Pfam" id="PF00083">
    <property type="entry name" value="Sugar_tr"/>
    <property type="match status" value="1"/>
</dbReference>
<dbReference type="InterPro" id="IPR036259">
    <property type="entry name" value="MFS_trans_sf"/>
</dbReference>
<evidence type="ECO:0000256" key="2">
    <source>
        <dbReference type="ARBA" id="ARBA00022448"/>
    </source>
</evidence>
<evidence type="ECO:0000256" key="3">
    <source>
        <dbReference type="ARBA" id="ARBA00022475"/>
    </source>
</evidence>
<dbReference type="PANTHER" id="PTHR48021">
    <property type="match status" value="1"/>
</dbReference>
<dbReference type="FunFam" id="1.20.1250.20:FF:000218">
    <property type="entry name" value="facilitated trehalose transporter Tret1"/>
    <property type="match status" value="1"/>
</dbReference>
<dbReference type="SUPFAM" id="SSF103473">
    <property type="entry name" value="MFS general substrate transporter"/>
    <property type="match status" value="1"/>
</dbReference>
<dbReference type="PANTHER" id="PTHR48021:SF46">
    <property type="entry name" value="MAJOR FACILITATOR SUPERFAMILY (MFS) PROFILE DOMAIN-CONTAINING PROTEIN"/>
    <property type="match status" value="1"/>
</dbReference>
<reference evidence="10" key="1">
    <citation type="submission" date="2025-08" db="UniProtKB">
        <authorList>
            <consortium name="RefSeq"/>
        </authorList>
    </citation>
    <scope>IDENTIFICATION</scope>
    <source>
        <tissue evidence="10">Whole insect</tissue>
    </source>
</reference>
<feature type="transmembrane region" description="Helical" evidence="8">
    <location>
        <begin position="106"/>
        <end position="128"/>
    </location>
</feature>
<dbReference type="Gene3D" id="1.20.1250.20">
    <property type="entry name" value="MFS general substrate transporter like domains"/>
    <property type="match status" value="1"/>
</dbReference>
<name>A0A6P7G7X0_DIAVI</name>